<feature type="region of interest" description="Disordered" evidence="1">
    <location>
        <begin position="1"/>
        <end position="100"/>
    </location>
</feature>
<sequence>MYEATRRNDELAASLPAVDEKLASHGPTPDLHNQAEEEAVDEKLTSHGPTTDLHNQAEEEAVDEWANSNHQKQDEAEEDTAHVQQADTTIKAAAKTAAKV</sequence>
<evidence type="ECO:0000313" key="2">
    <source>
        <dbReference type="EMBL" id="KOO33385.1"/>
    </source>
</evidence>
<feature type="compositionally biased region" description="Low complexity" evidence="1">
    <location>
        <begin position="86"/>
        <end position="100"/>
    </location>
</feature>
<keyword evidence="3" id="KW-1185">Reference proteome</keyword>
<evidence type="ECO:0000313" key="3">
    <source>
        <dbReference type="Proteomes" id="UP000037460"/>
    </source>
</evidence>
<organism evidence="2 3">
    <name type="scientific">Chrysochromulina tobinii</name>
    <dbReference type="NCBI Taxonomy" id="1460289"/>
    <lineage>
        <taxon>Eukaryota</taxon>
        <taxon>Haptista</taxon>
        <taxon>Haptophyta</taxon>
        <taxon>Prymnesiophyceae</taxon>
        <taxon>Prymnesiales</taxon>
        <taxon>Chrysochromulinaceae</taxon>
        <taxon>Chrysochromulina</taxon>
    </lineage>
</organism>
<protein>
    <submittedName>
        <fullName evidence="2">Uncharacterized protein</fullName>
    </submittedName>
</protein>
<proteinExistence type="predicted"/>
<comment type="caution">
    <text evidence="2">The sequence shown here is derived from an EMBL/GenBank/DDBJ whole genome shotgun (WGS) entry which is preliminary data.</text>
</comment>
<dbReference type="EMBL" id="JWZX01001531">
    <property type="protein sequence ID" value="KOO33385.1"/>
    <property type="molecule type" value="Genomic_DNA"/>
</dbReference>
<feature type="compositionally biased region" description="Basic and acidic residues" evidence="1">
    <location>
        <begin position="1"/>
        <end position="10"/>
    </location>
</feature>
<reference evidence="3" key="1">
    <citation type="journal article" date="2015" name="PLoS Genet.">
        <title>Genome Sequence and Transcriptome Analyses of Chrysochromulina tobin: Metabolic Tools for Enhanced Algal Fitness in the Prominent Order Prymnesiales (Haptophyceae).</title>
        <authorList>
            <person name="Hovde B.T."/>
            <person name="Deodato C.R."/>
            <person name="Hunsperger H.M."/>
            <person name="Ryken S.A."/>
            <person name="Yost W."/>
            <person name="Jha R.K."/>
            <person name="Patterson J."/>
            <person name="Monnat R.J. Jr."/>
            <person name="Barlow S.B."/>
            <person name="Starkenburg S.R."/>
            <person name="Cattolico R.A."/>
        </authorList>
    </citation>
    <scope>NUCLEOTIDE SEQUENCE</scope>
    <source>
        <strain evidence="3">CCMP291</strain>
    </source>
</reference>
<evidence type="ECO:0000256" key="1">
    <source>
        <dbReference type="SAM" id="MobiDB-lite"/>
    </source>
</evidence>
<gene>
    <name evidence="2" type="ORF">Ctob_015614</name>
</gene>
<dbReference type="Proteomes" id="UP000037460">
    <property type="component" value="Unassembled WGS sequence"/>
</dbReference>
<dbReference type="AlphaFoldDB" id="A0A0M0K3J1"/>
<name>A0A0M0K3J1_9EUKA</name>
<accession>A0A0M0K3J1</accession>